<evidence type="ECO:0000313" key="2">
    <source>
        <dbReference type="EMBL" id="EKT4440954.1"/>
    </source>
</evidence>
<dbReference type="RefSeq" id="WP_164157928.1">
    <property type="nucleotide sequence ID" value="NZ_JBFCWN010000003.1"/>
</dbReference>
<dbReference type="Proteomes" id="UP001214521">
    <property type="component" value="Unassembled WGS sequence"/>
</dbReference>
<evidence type="ECO:0000313" key="3">
    <source>
        <dbReference type="Proteomes" id="UP001214521"/>
    </source>
</evidence>
<comment type="caution">
    <text evidence="2">The sequence shown here is derived from an EMBL/GenBank/DDBJ whole genome shotgun (WGS) entry which is preliminary data.</text>
</comment>
<sequence>MQTKTIALLIVPRFVPGAKPLPRASLSPSDVEVLSAAFVYQEQTAEVGSLAHTILDELVKKDCWLLCTCKGDELSLAPILSIARKHSAVRPLTLVRNSRRGLHDVACRFHRLPGAAQGHSLAEREAVVALGVLRSTDGSTASGAKRKGSTGTSKSTSTPRLARVLFTLLERAGLNRVLASSRSISRDATKLMDAAQGLWMDKEKTVAATGFIGPNLYRLDQIARRVEGASNWPRSLSPHGFVIGLCDRELDVGGSTHLIDPFDRAAPPHSWEVKGRVRLPGPGTIGPYLAIGLVAKVAGKESAEIVQAYVHPAYDFESLLLVDSDLERQTLAILIERQADMKERKNPYSIIKPYVDLIEPESNTPYRPDFVVKAGSREIAVETMGYVDEEYVARKSRMHEVMRSRYDEVIEHRPGINDDDLRAKIEGFVGYKPA</sequence>
<evidence type="ECO:0000256" key="1">
    <source>
        <dbReference type="SAM" id="MobiDB-lite"/>
    </source>
</evidence>
<reference evidence="2" key="1">
    <citation type="submission" date="2022-07" db="EMBL/GenBank/DDBJ databases">
        <authorList>
            <consortium name="Clinical and Environmental Microbiology Branch: Whole genome sequencing antimicrobial resistance pathogens in the healthcare setting"/>
        </authorList>
    </citation>
    <scope>NUCLEOTIDE SEQUENCE</scope>
    <source>
        <strain evidence="2">Stenotrophomonas_maltophilia_2021CK-00905</strain>
    </source>
</reference>
<name>A0AAI9FW99_STEMA</name>
<accession>A0AAI9FW99</accession>
<organism evidence="2 3">
    <name type="scientific">Stenotrophomonas maltophilia</name>
    <name type="common">Pseudomonas maltophilia</name>
    <name type="synonym">Xanthomonas maltophilia</name>
    <dbReference type="NCBI Taxonomy" id="40324"/>
    <lineage>
        <taxon>Bacteria</taxon>
        <taxon>Pseudomonadati</taxon>
        <taxon>Pseudomonadota</taxon>
        <taxon>Gammaproteobacteria</taxon>
        <taxon>Lysobacterales</taxon>
        <taxon>Lysobacteraceae</taxon>
        <taxon>Stenotrophomonas</taxon>
        <taxon>Stenotrophomonas maltophilia group</taxon>
    </lineage>
</organism>
<feature type="region of interest" description="Disordered" evidence="1">
    <location>
        <begin position="138"/>
        <end position="158"/>
    </location>
</feature>
<dbReference type="EMBL" id="ABLOMU010000012">
    <property type="protein sequence ID" value="EKT4440954.1"/>
    <property type="molecule type" value="Genomic_DNA"/>
</dbReference>
<dbReference type="AlphaFoldDB" id="A0AAI9FW99"/>
<feature type="compositionally biased region" description="Low complexity" evidence="1">
    <location>
        <begin position="149"/>
        <end position="158"/>
    </location>
</feature>
<protein>
    <submittedName>
        <fullName evidence="2">Uncharacterized protein</fullName>
    </submittedName>
</protein>
<gene>
    <name evidence="2" type="ORF">QEK83_001601</name>
</gene>
<proteinExistence type="predicted"/>